<name>A0AA39JX51_ARMTA</name>
<evidence type="ECO:0000313" key="2">
    <source>
        <dbReference type="Proteomes" id="UP001175211"/>
    </source>
</evidence>
<dbReference type="GeneID" id="85353474"/>
<evidence type="ECO:0000313" key="1">
    <source>
        <dbReference type="EMBL" id="KAK0450547.1"/>
    </source>
</evidence>
<organism evidence="1 2">
    <name type="scientific">Armillaria tabescens</name>
    <name type="common">Ringless honey mushroom</name>
    <name type="synonym">Agaricus tabescens</name>
    <dbReference type="NCBI Taxonomy" id="1929756"/>
    <lineage>
        <taxon>Eukaryota</taxon>
        <taxon>Fungi</taxon>
        <taxon>Dikarya</taxon>
        <taxon>Basidiomycota</taxon>
        <taxon>Agaricomycotina</taxon>
        <taxon>Agaricomycetes</taxon>
        <taxon>Agaricomycetidae</taxon>
        <taxon>Agaricales</taxon>
        <taxon>Marasmiineae</taxon>
        <taxon>Physalacriaceae</taxon>
        <taxon>Desarmillaria</taxon>
    </lineage>
</organism>
<proteinExistence type="predicted"/>
<dbReference type="Proteomes" id="UP001175211">
    <property type="component" value="Unassembled WGS sequence"/>
</dbReference>
<gene>
    <name evidence="1" type="ORF">EV420DRAFT_1482746</name>
</gene>
<dbReference type="AlphaFoldDB" id="A0AA39JX51"/>
<dbReference type="EMBL" id="JAUEPS010000035">
    <property type="protein sequence ID" value="KAK0450547.1"/>
    <property type="molecule type" value="Genomic_DNA"/>
</dbReference>
<protein>
    <submittedName>
        <fullName evidence="1">Uncharacterized protein</fullName>
    </submittedName>
</protein>
<keyword evidence="2" id="KW-1185">Reference proteome</keyword>
<reference evidence="1" key="1">
    <citation type="submission" date="2023-06" db="EMBL/GenBank/DDBJ databases">
        <authorList>
            <consortium name="Lawrence Berkeley National Laboratory"/>
            <person name="Ahrendt S."/>
            <person name="Sahu N."/>
            <person name="Indic B."/>
            <person name="Wong-Bajracharya J."/>
            <person name="Merenyi Z."/>
            <person name="Ke H.-M."/>
            <person name="Monk M."/>
            <person name="Kocsube S."/>
            <person name="Drula E."/>
            <person name="Lipzen A."/>
            <person name="Balint B."/>
            <person name="Henrissat B."/>
            <person name="Andreopoulos B."/>
            <person name="Martin F.M."/>
            <person name="Harder C.B."/>
            <person name="Rigling D."/>
            <person name="Ford K.L."/>
            <person name="Foster G.D."/>
            <person name="Pangilinan J."/>
            <person name="Papanicolaou A."/>
            <person name="Barry K."/>
            <person name="LaButti K."/>
            <person name="Viragh M."/>
            <person name="Koriabine M."/>
            <person name="Yan M."/>
            <person name="Riley R."/>
            <person name="Champramary S."/>
            <person name="Plett K.L."/>
            <person name="Tsai I.J."/>
            <person name="Slot J."/>
            <person name="Sipos G."/>
            <person name="Plett J."/>
            <person name="Nagy L.G."/>
            <person name="Grigoriev I.V."/>
        </authorList>
    </citation>
    <scope>NUCLEOTIDE SEQUENCE</scope>
    <source>
        <strain evidence="1">CCBAS 213</strain>
    </source>
</reference>
<accession>A0AA39JX51</accession>
<sequence>MLKANDDQPPSEDHNKTRRFRQKEILIRRPRWILELVIGPEFLRRLLGAENVTRKDIYCLATFWKSIETASTWRPVKFVHQEDGSIAAYLSFFGAYYGVSSIDTELLEDQRLGSISHIVNMTIRKINRDSATAFHGHCVWSSSFRSRTKGIWRSDLTGLCKSHSNRAKTGSGKTRWLHVKDIGNNVTVASETGRDRTECEWRNLPVRGRA</sequence>
<dbReference type="RefSeq" id="XP_060327418.1">
    <property type="nucleotide sequence ID" value="XM_060469926.1"/>
</dbReference>
<comment type="caution">
    <text evidence="1">The sequence shown here is derived from an EMBL/GenBank/DDBJ whole genome shotgun (WGS) entry which is preliminary data.</text>
</comment>